<evidence type="ECO:0000313" key="4">
    <source>
        <dbReference type="EMBL" id="MWV56974.1"/>
    </source>
</evidence>
<accession>A0A6I4RHS3</accession>
<dbReference type="Proteomes" id="UP000435423">
    <property type="component" value="Unassembled WGS sequence"/>
</dbReference>
<dbReference type="Pfam" id="PF13791">
    <property type="entry name" value="Sigma_reg_C"/>
    <property type="match status" value="1"/>
</dbReference>
<dbReference type="InterPro" id="IPR029101">
    <property type="entry name" value="Sigma_reg_N"/>
</dbReference>
<dbReference type="Pfam" id="PF13800">
    <property type="entry name" value="Sigma_reg_N"/>
    <property type="match status" value="1"/>
</dbReference>
<dbReference type="InterPro" id="IPR025672">
    <property type="entry name" value="Sigma_reg_C_dom"/>
</dbReference>
<keyword evidence="1" id="KW-0472">Membrane</keyword>
<name>A0A6I4RHS3_9STRE</name>
<reference evidence="4 5" key="1">
    <citation type="submission" date="2019-10" db="EMBL/GenBank/DDBJ databases">
        <title>Streptococcis sp, isolated from the respiratory tract of Marmot.</title>
        <authorList>
            <person name="Zhang G."/>
        </authorList>
    </citation>
    <scope>NUCLEOTIDE SEQUENCE [LARGE SCALE GENOMIC DNA]</scope>
    <source>
        <strain evidence="5">zg-70</strain>
    </source>
</reference>
<sequence length="359" mass="41187">MNMKTFEVAAKKSKRKNRVKTVLLSIVTGFVLLVVGWKGLAWITSRNANEVRDYHQTMTEISYPNVSYINWSFIADSEFTGTYYADQVKDIAGITVPFEDFESHYGLYRGYGSNQHLNLYKSSDNKGGYTHGNSYKVPLFYNTNCNYQQMGDIVTQDLSLLSQMPNRVVEMAVTFDKPYTFDEIQTMIPSNLNINWYWIGSTSIYDTSKLKLNAQIGFQPNLAQLETYDEMKKQEKPANLSKEEAQKAYEDYQKKLADLTPSQAFRNSYTFFQAHLEKALANQWLGYSVGEDGKDYDLTNDVKDYLKKNQDGKTATFAGVILTGKAEDFAQLEKVSWIFASNIGQDVEVKPYYHLETHR</sequence>
<dbReference type="AlphaFoldDB" id="A0A6I4RHS3"/>
<evidence type="ECO:0000256" key="1">
    <source>
        <dbReference type="SAM" id="Phobius"/>
    </source>
</evidence>
<dbReference type="RefSeq" id="WP_160463287.1">
    <property type="nucleotide sequence ID" value="NZ_JABFQT010000010.1"/>
</dbReference>
<evidence type="ECO:0000313" key="5">
    <source>
        <dbReference type="Proteomes" id="UP000435423"/>
    </source>
</evidence>
<proteinExistence type="predicted"/>
<evidence type="ECO:0000259" key="3">
    <source>
        <dbReference type="Pfam" id="PF13800"/>
    </source>
</evidence>
<protein>
    <recommendedName>
        <fullName evidence="6">Sigma factor regulator C-terminal domain-containing protein</fullName>
    </recommendedName>
</protein>
<evidence type="ECO:0008006" key="6">
    <source>
        <dbReference type="Google" id="ProtNLM"/>
    </source>
</evidence>
<organism evidence="4 5">
    <name type="scientific">Streptococcus zhangguiae</name>
    <dbReference type="NCBI Taxonomy" id="2664091"/>
    <lineage>
        <taxon>Bacteria</taxon>
        <taxon>Bacillati</taxon>
        <taxon>Bacillota</taxon>
        <taxon>Bacilli</taxon>
        <taxon>Lactobacillales</taxon>
        <taxon>Streptococcaceae</taxon>
        <taxon>Streptococcus</taxon>
    </lineage>
</organism>
<feature type="domain" description="Sigma factor regulator N-terminal" evidence="3">
    <location>
        <begin position="9"/>
        <end position="93"/>
    </location>
</feature>
<keyword evidence="1" id="KW-0812">Transmembrane</keyword>
<dbReference type="EMBL" id="WUBJ01000010">
    <property type="protein sequence ID" value="MWV56974.1"/>
    <property type="molecule type" value="Genomic_DNA"/>
</dbReference>
<evidence type="ECO:0000259" key="2">
    <source>
        <dbReference type="Pfam" id="PF13791"/>
    </source>
</evidence>
<gene>
    <name evidence="4" type="ORF">GGH11_08295</name>
</gene>
<feature type="domain" description="Sigma factor regulator C-terminal" evidence="2">
    <location>
        <begin position="161"/>
        <end position="345"/>
    </location>
</feature>
<comment type="caution">
    <text evidence="4">The sequence shown here is derived from an EMBL/GenBank/DDBJ whole genome shotgun (WGS) entry which is preliminary data.</text>
</comment>
<feature type="transmembrane region" description="Helical" evidence="1">
    <location>
        <begin position="21"/>
        <end position="43"/>
    </location>
</feature>
<keyword evidence="1" id="KW-1133">Transmembrane helix</keyword>